<evidence type="ECO:0000313" key="2">
    <source>
        <dbReference type="Proteomes" id="UP001603857"/>
    </source>
</evidence>
<evidence type="ECO:0000313" key="1">
    <source>
        <dbReference type="EMBL" id="KAL2324907.1"/>
    </source>
</evidence>
<proteinExistence type="predicted"/>
<accession>A0ABD1LN14</accession>
<dbReference type="Proteomes" id="UP001603857">
    <property type="component" value="Unassembled WGS sequence"/>
</dbReference>
<dbReference type="AlphaFoldDB" id="A0ABD1LN14"/>
<organism evidence="1 2">
    <name type="scientific">Flemingia macrophylla</name>
    <dbReference type="NCBI Taxonomy" id="520843"/>
    <lineage>
        <taxon>Eukaryota</taxon>
        <taxon>Viridiplantae</taxon>
        <taxon>Streptophyta</taxon>
        <taxon>Embryophyta</taxon>
        <taxon>Tracheophyta</taxon>
        <taxon>Spermatophyta</taxon>
        <taxon>Magnoliopsida</taxon>
        <taxon>eudicotyledons</taxon>
        <taxon>Gunneridae</taxon>
        <taxon>Pentapetalae</taxon>
        <taxon>rosids</taxon>
        <taxon>fabids</taxon>
        <taxon>Fabales</taxon>
        <taxon>Fabaceae</taxon>
        <taxon>Papilionoideae</taxon>
        <taxon>50 kb inversion clade</taxon>
        <taxon>NPAAA clade</taxon>
        <taxon>indigoferoid/millettioid clade</taxon>
        <taxon>Phaseoleae</taxon>
        <taxon>Flemingia</taxon>
    </lineage>
</organism>
<name>A0ABD1LN14_9FABA</name>
<sequence length="171" mass="20125">MSKNSEMKRHPPQPKPSFSLFSCNFTKQHRKPNIVRFPKTKVVVPPLQVKAKPKDHHSFFTSKSNDNIIFQFNFIKPSEGESNELIFKVYSLGGLIFSKWVGARWNDWHHRESHERVERRHSDYGNQMVIFLLDKEKGMKCVLGMLLAWKIFVERCLLKIENVGLKVKMLK</sequence>
<keyword evidence="2" id="KW-1185">Reference proteome</keyword>
<dbReference type="EMBL" id="JBGMDY010000008">
    <property type="protein sequence ID" value="KAL2324907.1"/>
    <property type="molecule type" value="Genomic_DNA"/>
</dbReference>
<protein>
    <submittedName>
        <fullName evidence="1">Uncharacterized protein</fullName>
    </submittedName>
</protein>
<gene>
    <name evidence="1" type="ORF">Fmac_023965</name>
</gene>
<comment type="caution">
    <text evidence="1">The sequence shown here is derived from an EMBL/GenBank/DDBJ whole genome shotgun (WGS) entry which is preliminary data.</text>
</comment>
<reference evidence="1 2" key="1">
    <citation type="submission" date="2024-08" db="EMBL/GenBank/DDBJ databases">
        <title>Insights into the chromosomal genome structure of Flemingia macrophylla.</title>
        <authorList>
            <person name="Ding Y."/>
            <person name="Zhao Y."/>
            <person name="Bi W."/>
            <person name="Wu M."/>
            <person name="Zhao G."/>
            <person name="Gong Y."/>
            <person name="Li W."/>
            <person name="Zhang P."/>
        </authorList>
    </citation>
    <scope>NUCLEOTIDE SEQUENCE [LARGE SCALE GENOMIC DNA]</scope>
    <source>
        <strain evidence="1">DYQJB</strain>
        <tissue evidence="1">Leaf</tissue>
    </source>
</reference>